<keyword evidence="1" id="KW-1133">Transmembrane helix</keyword>
<dbReference type="EMBL" id="JBFOLK010000014">
    <property type="protein sequence ID" value="KAL2462012.1"/>
    <property type="molecule type" value="Genomic_DNA"/>
</dbReference>
<gene>
    <name evidence="2" type="ORF">Adt_45432</name>
</gene>
<feature type="transmembrane region" description="Helical" evidence="1">
    <location>
        <begin position="120"/>
        <end position="144"/>
    </location>
</feature>
<name>A0ABD1PDT7_9LAMI</name>
<evidence type="ECO:0000256" key="1">
    <source>
        <dbReference type="SAM" id="Phobius"/>
    </source>
</evidence>
<dbReference type="Proteomes" id="UP001604336">
    <property type="component" value="Unassembled WGS sequence"/>
</dbReference>
<accession>A0ABD1PDT7</accession>
<keyword evidence="3" id="KW-1185">Reference proteome</keyword>
<protein>
    <submittedName>
        <fullName evidence="2">Uncharacterized protein</fullName>
    </submittedName>
</protein>
<reference evidence="3" key="1">
    <citation type="submission" date="2024-07" db="EMBL/GenBank/DDBJ databases">
        <title>Two chromosome-level genome assemblies of Korean endemic species Abeliophyllum distichum and Forsythia ovata (Oleaceae).</title>
        <authorList>
            <person name="Jang H."/>
        </authorList>
    </citation>
    <scope>NUCLEOTIDE SEQUENCE [LARGE SCALE GENOMIC DNA]</scope>
</reference>
<proteinExistence type="predicted"/>
<comment type="caution">
    <text evidence="2">The sequence shown here is derived from an EMBL/GenBank/DDBJ whole genome shotgun (WGS) entry which is preliminary data.</text>
</comment>
<dbReference type="AlphaFoldDB" id="A0ABD1PDT7"/>
<sequence>MSRGNQTVIDFILKVKTIGDEFEELYDKLIDHKTYLRDLDSISIHSTTEINAIIARPFSNNRAPSNYRLPLSNQRNSCSHQPLSRHVCCPIQMLLPLLFVLNPCDANIVPEEATRLKNAVIFSCILSCIVVQLILHMLHLVSLIGL</sequence>
<keyword evidence="1" id="KW-0472">Membrane</keyword>
<evidence type="ECO:0000313" key="2">
    <source>
        <dbReference type="EMBL" id="KAL2462012.1"/>
    </source>
</evidence>
<evidence type="ECO:0000313" key="3">
    <source>
        <dbReference type="Proteomes" id="UP001604336"/>
    </source>
</evidence>
<keyword evidence="1" id="KW-0812">Transmembrane</keyword>
<organism evidence="2 3">
    <name type="scientific">Abeliophyllum distichum</name>
    <dbReference type="NCBI Taxonomy" id="126358"/>
    <lineage>
        <taxon>Eukaryota</taxon>
        <taxon>Viridiplantae</taxon>
        <taxon>Streptophyta</taxon>
        <taxon>Embryophyta</taxon>
        <taxon>Tracheophyta</taxon>
        <taxon>Spermatophyta</taxon>
        <taxon>Magnoliopsida</taxon>
        <taxon>eudicotyledons</taxon>
        <taxon>Gunneridae</taxon>
        <taxon>Pentapetalae</taxon>
        <taxon>asterids</taxon>
        <taxon>lamiids</taxon>
        <taxon>Lamiales</taxon>
        <taxon>Oleaceae</taxon>
        <taxon>Forsythieae</taxon>
        <taxon>Abeliophyllum</taxon>
    </lineage>
</organism>